<dbReference type="AlphaFoldDB" id="A0AAD8NST5"/>
<evidence type="ECO:0000313" key="4">
    <source>
        <dbReference type="Proteomes" id="UP001229421"/>
    </source>
</evidence>
<dbReference type="PANTHER" id="PTHR32002:SF60">
    <property type="entry name" value="PLANT REGULATOR RWP-RK FAMILY PROTEIN-RELATED"/>
    <property type="match status" value="1"/>
</dbReference>
<dbReference type="PANTHER" id="PTHR32002">
    <property type="entry name" value="PROTEIN NLP8"/>
    <property type="match status" value="1"/>
</dbReference>
<gene>
    <name evidence="3" type="ORF">QVD17_28976</name>
</gene>
<keyword evidence="4" id="KW-1185">Reference proteome</keyword>
<dbReference type="Proteomes" id="UP001229421">
    <property type="component" value="Unassembled WGS sequence"/>
</dbReference>
<evidence type="ECO:0000313" key="3">
    <source>
        <dbReference type="EMBL" id="KAK1419703.1"/>
    </source>
</evidence>
<feature type="signal peptide" evidence="1">
    <location>
        <begin position="1"/>
        <end position="20"/>
    </location>
</feature>
<evidence type="ECO:0000256" key="1">
    <source>
        <dbReference type="SAM" id="SignalP"/>
    </source>
</evidence>
<dbReference type="InterPro" id="IPR045012">
    <property type="entry name" value="NLP"/>
</dbReference>
<comment type="caution">
    <text evidence="3">The sequence shown here is derived from an EMBL/GenBank/DDBJ whole genome shotgun (WGS) entry which is preliminary data.</text>
</comment>
<keyword evidence="1" id="KW-0732">Signal</keyword>
<proteinExistence type="predicted"/>
<feature type="domain" description="NLP1-9 GAF" evidence="2">
    <location>
        <begin position="88"/>
        <end position="261"/>
    </location>
</feature>
<dbReference type="InterPro" id="IPR055081">
    <property type="entry name" value="NLP1-9_GAF"/>
</dbReference>
<evidence type="ECO:0000259" key="2">
    <source>
        <dbReference type="Pfam" id="PF22922"/>
    </source>
</evidence>
<name>A0AAD8NST5_TARER</name>
<accession>A0AAD8NST5</accession>
<reference evidence="3" key="1">
    <citation type="journal article" date="2023" name="bioRxiv">
        <title>Improved chromosome-level genome assembly for marigold (Tagetes erecta).</title>
        <authorList>
            <person name="Jiang F."/>
            <person name="Yuan L."/>
            <person name="Wang S."/>
            <person name="Wang H."/>
            <person name="Xu D."/>
            <person name="Wang A."/>
            <person name="Fan W."/>
        </authorList>
    </citation>
    <scope>NUCLEOTIDE SEQUENCE</scope>
    <source>
        <strain evidence="3">WSJ</strain>
        <tissue evidence="3">Leaf</tissue>
    </source>
</reference>
<dbReference type="EMBL" id="JAUHHV010000007">
    <property type="protein sequence ID" value="KAK1419703.1"/>
    <property type="molecule type" value="Genomic_DNA"/>
</dbReference>
<dbReference type="GO" id="GO:0003700">
    <property type="term" value="F:DNA-binding transcription factor activity"/>
    <property type="evidence" value="ECO:0007669"/>
    <property type="project" value="InterPro"/>
</dbReference>
<organism evidence="3 4">
    <name type="scientific">Tagetes erecta</name>
    <name type="common">African marigold</name>
    <dbReference type="NCBI Taxonomy" id="13708"/>
    <lineage>
        <taxon>Eukaryota</taxon>
        <taxon>Viridiplantae</taxon>
        <taxon>Streptophyta</taxon>
        <taxon>Embryophyta</taxon>
        <taxon>Tracheophyta</taxon>
        <taxon>Spermatophyta</taxon>
        <taxon>Magnoliopsida</taxon>
        <taxon>eudicotyledons</taxon>
        <taxon>Gunneridae</taxon>
        <taxon>Pentapetalae</taxon>
        <taxon>asterids</taxon>
        <taxon>campanulids</taxon>
        <taxon>Asterales</taxon>
        <taxon>Asteraceae</taxon>
        <taxon>Asteroideae</taxon>
        <taxon>Heliantheae alliance</taxon>
        <taxon>Tageteae</taxon>
        <taxon>Tagetes</taxon>
    </lineage>
</organism>
<protein>
    <recommendedName>
        <fullName evidence="2">NLP1-9 GAF domain-containing protein</fullName>
    </recommendedName>
</protein>
<sequence length="361" mass="40891">MVLQLMALTTLSTLLKEKSAKGVSPQWIEMRYKVIKELFKEKKKWKKLLWSWLSKMKNLELPSVQFLDRQEVDLTSFEDSNTQKIKVNNGFYHPALAEIFEALKCACMMHNLPLAQTWIPCIKQGGKGGCRHSNENLNRCISTIDSASYISDIRFKDFQEACSEHHLFIGQGVVGKAFKTNESFSYSSDVTSFMKTEYPLAHHAKIFDLHAAVAIRVRTTYAATVDFVLEFFLPVDCKKHEEQKGIINSLFAIIRKVCGSLSIVVKTELHDEGVNEGLVIVSDPEPVPKVQELDGHDHGPVSGSSCQRNVAKTEKTITLEMIRQHFAGSLKDAAKNIGGEFMFSLCKQTLRLFYAKHNIHY</sequence>
<dbReference type="Pfam" id="PF22922">
    <property type="entry name" value="GAF_NLP"/>
    <property type="match status" value="1"/>
</dbReference>
<feature type="chain" id="PRO_5042155986" description="NLP1-9 GAF domain-containing protein" evidence="1">
    <location>
        <begin position="21"/>
        <end position="361"/>
    </location>
</feature>